<feature type="non-terminal residue" evidence="2">
    <location>
        <position position="90"/>
    </location>
</feature>
<feature type="compositionally biased region" description="Polar residues" evidence="1">
    <location>
        <begin position="14"/>
        <end position="24"/>
    </location>
</feature>
<gene>
    <name evidence="2" type="ORF">L227DRAFT_582164</name>
</gene>
<dbReference type="AlphaFoldDB" id="A0A5C2RL09"/>
<dbReference type="Proteomes" id="UP000313359">
    <property type="component" value="Unassembled WGS sequence"/>
</dbReference>
<name>A0A5C2RL09_9APHY</name>
<evidence type="ECO:0000313" key="3">
    <source>
        <dbReference type="Proteomes" id="UP000313359"/>
    </source>
</evidence>
<dbReference type="EMBL" id="ML122386">
    <property type="protein sequence ID" value="RPD52233.1"/>
    <property type="molecule type" value="Genomic_DNA"/>
</dbReference>
<proteinExistence type="predicted"/>
<feature type="compositionally biased region" description="Basic and acidic residues" evidence="1">
    <location>
        <begin position="46"/>
        <end position="58"/>
    </location>
</feature>
<feature type="compositionally biased region" description="Polar residues" evidence="1">
    <location>
        <begin position="33"/>
        <end position="42"/>
    </location>
</feature>
<sequence length="90" mass="9861">MACGRDRSEDHEQPTTPSCSQSWELGTAFFPSSPVSTSSGLDDQSADERGDDRKDLRAARQRARPLPLRLGMARPRRAGDVCARSRCTAP</sequence>
<feature type="region of interest" description="Disordered" evidence="1">
    <location>
        <begin position="1"/>
        <end position="72"/>
    </location>
</feature>
<organism evidence="2 3">
    <name type="scientific">Lentinus tigrinus ALCF2SS1-6</name>
    <dbReference type="NCBI Taxonomy" id="1328759"/>
    <lineage>
        <taxon>Eukaryota</taxon>
        <taxon>Fungi</taxon>
        <taxon>Dikarya</taxon>
        <taxon>Basidiomycota</taxon>
        <taxon>Agaricomycotina</taxon>
        <taxon>Agaricomycetes</taxon>
        <taxon>Polyporales</taxon>
        <taxon>Polyporaceae</taxon>
        <taxon>Lentinus</taxon>
    </lineage>
</organism>
<evidence type="ECO:0000256" key="1">
    <source>
        <dbReference type="SAM" id="MobiDB-lite"/>
    </source>
</evidence>
<evidence type="ECO:0000313" key="2">
    <source>
        <dbReference type="EMBL" id="RPD52233.1"/>
    </source>
</evidence>
<protein>
    <submittedName>
        <fullName evidence="2">Uncharacterized protein</fullName>
    </submittedName>
</protein>
<accession>A0A5C2RL09</accession>
<reference evidence="2" key="1">
    <citation type="journal article" date="2018" name="Genome Biol. Evol.">
        <title>Genomics and development of Lentinus tigrinus, a white-rot wood-decaying mushroom with dimorphic fruiting bodies.</title>
        <authorList>
            <person name="Wu B."/>
            <person name="Xu Z."/>
            <person name="Knudson A."/>
            <person name="Carlson A."/>
            <person name="Chen N."/>
            <person name="Kovaka S."/>
            <person name="LaButti K."/>
            <person name="Lipzen A."/>
            <person name="Pennachio C."/>
            <person name="Riley R."/>
            <person name="Schakwitz W."/>
            <person name="Umezawa K."/>
            <person name="Ohm R.A."/>
            <person name="Grigoriev I.V."/>
            <person name="Nagy L.G."/>
            <person name="Gibbons J."/>
            <person name="Hibbett D."/>
        </authorList>
    </citation>
    <scope>NUCLEOTIDE SEQUENCE [LARGE SCALE GENOMIC DNA]</scope>
    <source>
        <strain evidence="2">ALCF2SS1-6</strain>
    </source>
</reference>
<keyword evidence="3" id="KW-1185">Reference proteome</keyword>
<feature type="compositionally biased region" description="Basic and acidic residues" evidence="1">
    <location>
        <begin position="1"/>
        <end position="13"/>
    </location>
</feature>